<evidence type="ECO:0000313" key="2">
    <source>
        <dbReference type="EMBL" id="CAB4975016.1"/>
    </source>
</evidence>
<accession>A0A6J7M2N0</accession>
<dbReference type="Gene3D" id="3.40.50.1820">
    <property type="entry name" value="alpha/beta hydrolase"/>
    <property type="match status" value="1"/>
</dbReference>
<organism evidence="2">
    <name type="scientific">freshwater metagenome</name>
    <dbReference type="NCBI Taxonomy" id="449393"/>
    <lineage>
        <taxon>unclassified sequences</taxon>
        <taxon>metagenomes</taxon>
        <taxon>ecological metagenomes</taxon>
    </lineage>
</organism>
<dbReference type="InterPro" id="IPR029058">
    <property type="entry name" value="AB_hydrolase_fold"/>
</dbReference>
<name>A0A6J7M2N0_9ZZZZ</name>
<reference evidence="2" key="1">
    <citation type="submission" date="2020-05" db="EMBL/GenBank/DDBJ databases">
        <authorList>
            <person name="Chiriac C."/>
            <person name="Salcher M."/>
            <person name="Ghai R."/>
            <person name="Kavagutti S V."/>
        </authorList>
    </citation>
    <scope>NUCLEOTIDE SEQUENCE</scope>
</reference>
<evidence type="ECO:0000259" key="1">
    <source>
        <dbReference type="Pfam" id="PF05057"/>
    </source>
</evidence>
<dbReference type="EMBL" id="CAFBNE010000253">
    <property type="protein sequence ID" value="CAB4975016.1"/>
    <property type="molecule type" value="Genomic_DNA"/>
</dbReference>
<dbReference type="Pfam" id="PF05057">
    <property type="entry name" value="DUF676"/>
    <property type="match status" value="1"/>
</dbReference>
<sequence length="396" mass="40457">MCIVALAAVIAGPTAIAHAKPALSERAAASEPANARAGDQALGAATSGRAVVVIEGGGGPHAYTTPWDACDKSRPVYVQSMVDAGLPVFTAPGFGNVFGSTFGKTGCPPQPPLEVQWNTSGYPTQTGQAVLGFLGYLQATYGYTTFDLVGYSYGGLVARATVAALKKPPAAGTMAPAFSYAQGAIDAGVSIPSVTTLNTPHLGGPAYDIAADPAKYVLPVTKAWGRQFAKSSMSLVEYAQLLGAGSTQILVTSAHAKPKADSWDSLQVGMLDGVALTLIGGDYCGRTCGDTAAGRAVNAFPRTDGTVPLYSQLMLPCPKVCPTPPGSVYIPPGMVPESTVVRKTFPTVHSSFVTDGLGLPATLSVSQNPAAIAYLVNTLAAKWQAAGIPLVTPQPS</sequence>
<proteinExistence type="predicted"/>
<dbReference type="SUPFAM" id="SSF53474">
    <property type="entry name" value="alpha/beta-Hydrolases"/>
    <property type="match status" value="2"/>
</dbReference>
<protein>
    <submittedName>
        <fullName evidence="2">Unannotated protein</fullName>
    </submittedName>
</protein>
<feature type="domain" description="DUF676" evidence="1">
    <location>
        <begin position="148"/>
        <end position="203"/>
    </location>
</feature>
<dbReference type="InterPro" id="IPR007751">
    <property type="entry name" value="DUF676_lipase-like"/>
</dbReference>
<gene>
    <name evidence="2" type="ORF">UFOPK3772_03644</name>
</gene>
<dbReference type="AlphaFoldDB" id="A0A6J7M2N0"/>